<dbReference type="OMA" id="QNSTHDN"/>
<dbReference type="GeneTree" id="ENSGT00940000164709"/>
<dbReference type="VEuPathDB" id="HostDB:ENSMMUG00000062910"/>
<reference evidence="2" key="2">
    <citation type="submission" date="2019-01" db="EMBL/GenBank/DDBJ databases">
        <authorList>
            <person name="Graves T."/>
            <person name="Eichler E.E."/>
            <person name="Wilson R.K."/>
        </authorList>
    </citation>
    <scope>NUCLEOTIDE SEQUENCE [LARGE SCALE GENOMIC DNA]</scope>
    <source>
        <strain evidence="2">17573</strain>
    </source>
</reference>
<dbReference type="PRINTS" id="PR02045">
    <property type="entry name" value="F138DOMAIN"/>
</dbReference>
<proteinExistence type="predicted"/>
<dbReference type="InParanoid" id="A0A5F8AKE0"/>
<keyword evidence="1" id="KW-0732">Signal</keyword>
<feature type="chain" id="PRO_5023854778" description="Secreted protein" evidence="1">
    <location>
        <begin position="19"/>
        <end position="134"/>
    </location>
</feature>
<dbReference type="Ensembl" id="ENSMMUT00000106919.1">
    <property type="protein sequence ID" value="ENSMMUP00000078384.1"/>
    <property type="gene ID" value="ENSMMUG00000062910.1"/>
</dbReference>
<dbReference type="Proteomes" id="UP000006718">
    <property type="component" value="Chromosome X"/>
</dbReference>
<evidence type="ECO:0000313" key="2">
    <source>
        <dbReference type="Ensembl" id="ENSMMUP00000078384.1"/>
    </source>
</evidence>
<dbReference type="PANTHER" id="PTHR46254:SF3">
    <property type="entry name" value="SECRETED PROTEIN"/>
    <property type="match status" value="1"/>
</dbReference>
<dbReference type="AlphaFoldDB" id="A0A5F8AKE0"/>
<accession>A0A5F8AKE0</accession>
<reference evidence="2" key="3">
    <citation type="submission" date="2025-08" db="UniProtKB">
        <authorList>
            <consortium name="Ensembl"/>
        </authorList>
    </citation>
    <scope>IDENTIFICATION</scope>
    <source>
        <strain evidence="2">17573</strain>
    </source>
</reference>
<dbReference type="PANTHER" id="PTHR46254">
    <property type="entry name" value="PROTEIN GVQW1-RELATED"/>
    <property type="match status" value="1"/>
</dbReference>
<keyword evidence="3" id="KW-1185">Reference proteome</keyword>
<reference evidence="3" key="1">
    <citation type="journal article" date="2007" name="Science">
        <title>Evolutionary and biomedical insights from the rhesus macaque genome.</title>
        <authorList>
            <person name="Gibbs R.A."/>
            <person name="Rogers J."/>
            <person name="Katze M.G."/>
            <person name="Bumgarner R."/>
            <person name="Weinstock G.M."/>
            <person name="Mardis E.R."/>
            <person name="Remington K.A."/>
            <person name="Strausberg R.L."/>
            <person name="Venter J.C."/>
            <person name="Wilson R.K."/>
            <person name="Batzer M.A."/>
            <person name="Bustamante C.D."/>
            <person name="Eichler E.E."/>
            <person name="Hahn M.W."/>
            <person name="Hardison R.C."/>
            <person name="Makova K.D."/>
            <person name="Miller W."/>
            <person name="Milosavljevic A."/>
            <person name="Palermo R.E."/>
            <person name="Siepel A."/>
            <person name="Sikela J.M."/>
            <person name="Attaway T."/>
            <person name="Bell S."/>
            <person name="Bernard K.E."/>
            <person name="Buhay C.J."/>
            <person name="Chandrabose M.N."/>
            <person name="Dao M."/>
            <person name="Davis C."/>
            <person name="Delehaunty K.D."/>
            <person name="Ding Y."/>
            <person name="Dinh H.H."/>
            <person name="Dugan-Rocha S."/>
            <person name="Fulton L.A."/>
            <person name="Gabisi R.A."/>
            <person name="Garner T.T."/>
            <person name="Godfrey J."/>
            <person name="Hawes A.C."/>
            <person name="Hernandez J."/>
            <person name="Hines S."/>
            <person name="Holder M."/>
            <person name="Hume J."/>
            <person name="Jhangiani S.N."/>
            <person name="Joshi V."/>
            <person name="Khan Z.M."/>
            <person name="Kirkness E.F."/>
            <person name="Cree A."/>
            <person name="Fowler R.G."/>
            <person name="Lee S."/>
            <person name="Lewis L.R."/>
            <person name="Li Z."/>
            <person name="Liu Y.-S."/>
            <person name="Moore S.M."/>
            <person name="Muzny D."/>
            <person name="Nazareth L.V."/>
            <person name="Ngo D.N."/>
            <person name="Okwuonu G.O."/>
            <person name="Pai G."/>
            <person name="Parker D."/>
            <person name="Paul H.A."/>
            <person name="Pfannkoch C."/>
            <person name="Pohl C.S."/>
            <person name="Rogers Y.-H.C."/>
            <person name="Ruiz S.J."/>
            <person name="Sabo A."/>
            <person name="Santibanez J."/>
            <person name="Schneider B.W."/>
            <person name="Smith S.M."/>
            <person name="Sodergren E."/>
            <person name="Svatek A.F."/>
            <person name="Utterback T.R."/>
            <person name="Vattathil S."/>
            <person name="Warren W."/>
            <person name="White C.S."/>
            <person name="Chinwalla A.T."/>
            <person name="Feng Y."/>
            <person name="Halpern A.L."/>
            <person name="Hillier L.W."/>
            <person name="Huang X."/>
            <person name="Minx P."/>
            <person name="Nelson J.O."/>
            <person name="Pepin K.H."/>
            <person name="Qin X."/>
            <person name="Sutton G.G."/>
            <person name="Venter E."/>
            <person name="Walenz B.P."/>
            <person name="Wallis J.W."/>
            <person name="Worley K.C."/>
            <person name="Yang S.-P."/>
            <person name="Jones S.M."/>
            <person name="Marra M.A."/>
            <person name="Rocchi M."/>
            <person name="Schein J.E."/>
            <person name="Baertsch R."/>
            <person name="Clarke L."/>
            <person name="Csuros M."/>
            <person name="Glasscock J."/>
            <person name="Harris R.A."/>
            <person name="Havlak P."/>
            <person name="Jackson A.R."/>
            <person name="Jiang H."/>
            <person name="Liu Y."/>
            <person name="Messina D.N."/>
            <person name="Shen Y."/>
            <person name="Song H.X.-Z."/>
            <person name="Wylie T."/>
            <person name="Zhang L."/>
            <person name="Birney E."/>
            <person name="Han K."/>
            <person name="Konkel M.K."/>
            <person name="Lee J."/>
            <person name="Smit A.F.A."/>
            <person name="Ullmer B."/>
            <person name="Wang H."/>
            <person name="Xing J."/>
            <person name="Burhans R."/>
            <person name="Cheng Z."/>
            <person name="Karro J.E."/>
            <person name="Ma J."/>
            <person name="Raney B."/>
            <person name="She X."/>
            <person name="Cox M.J."/>
            <person name="Demuth J.P."/>
            <person name="Dumas L.J."/>
            <person name="Han S.-G."/>
            <person name="Hopkins J."/>
            <person name="Karimpour-Fard A."/>
            <person name="Kim Y.H."/>
            <person name="Pollack J.R."/>
            <person name="Vinar T."/>
            <person name="Addo-Quaye C."/>
            <person name="Degenhardt J."/>
            <person name="Denby A."/>
            <person name="Hubisz M.J."/>
            <person name="Indap A."/>
            <person name="Kosiol C."/>
            <person name="Lahn B.T."/>
            <person name="Lawson H.A."/>
            <person name="Marklein A."/>
            <person name="Nielsen R."/>
            <person name="Vallender E.J."/>
            <person name="Clark A.G."/>
            <person name="Ferguson B."/>
            <person name="Hernandez R.D."/>
            <person name="Hirani K."/>
            <person name="Kehrer-Sawatzki H."/>
            <person name="Kolb J."/>
            <person name="Patil S."/>
            <person name="Pu L.-L."/>
            <person name="Ren Y."/>
            <person name="Smith D.G."/>
            <person name="Wheeler D.A."/>
            <person name="Schenck I."/>
            <person name="Ball E.V."/>
            <person name="Chen R."/>
            <person name="Cooper D.N."/>
            <person name="Giardine B."/>
            <person name="Hsu F."/>
            <person name="Kent W.J."/>
            <person name="Lesk A."/>
            <person name="Nelson D.L."/>
            <person name="O'brien W.E."/>
            <person name="Pruefer K."/>
            <person name="Stenson P.D."/>
            <person name="Wallace J.C."/>
            <person name="Ke H."/>
            <person name="Liu X.-M."/>
            <person name="Wang P."/>
            <person name="Xiang A.P."/>
            <person name="Yang F."/>
            <person name="Barber G.P."/>
            <person name="Haussler D."/>
            <person name="Karolchik D."/>
            <person name="Kern A.D."/>
            <person name="Kuhn R.M."/>
            <person name="Smith K.E."/>
            <person name="Zwieg A.S."/>
        </authorList>
    </citation>
    <scope>NUCLEOTIDE SEQUENCE [LARGE SCALE GENOMIC DNA]</scope>
    <source>
        <strain evidence="3">17573</strain>
    </source>
</reference>
<name>A0A5F8AKE0_MACMU</name>
<reference evidence="2" key="4">
    <citation type="submission" date="2025-09" db="UniProtKB">
        <authorList>
            <consortium name="Ensembl"/>
        </authorList>
    </citation>
    <scope>IDENTIFICATION</scope>
    <source>
        <strain evidence="2">17573</strain>
    </source>
</reference>
<sequence>FFFFFFFLRQSFTLVAQAGVQWHNLSSPEPLPPRFKRFSCLSLPSSWDYRHVPPCPANFVFLVETRFLHVDQAGLKLPTSGDLPSWASQSAGMTGMTHRARPILLLNKIPFTGSRSHSLDRSFGGQNSTHDNLL</sequence>
<feature type="signal peptide" evidence="1">
    <location>
        <begin position="1"/>
        <end position="18"/>
    </location>
</feature>
<protein>
    <recommendedName>
        <fullName evidence="4">Secreted protein</fullName>
    </recommendedName>
</protein>
<evidence type="ECO:0000313" key="3">
    <source>
        <dbReference type="Proteomes" id="UP000006718"/>
    </source>
</evidence>
<evidence type="ECO:0000256" key="1">
    <source>
        <dbReference type="SAM" id="SignalP"/>
    </source>
</evidence>
<evidence type="ECO:0008006" key="4">
    <source>
        <dbReference type="Google" id="ProtNLM"/>
    </source>
</evidence>
<organism evidence="2 3">
    <name type="scientific">Macaca mulatta</name>
    <name type="common">Rhesus macaque</name>
    <dbReference type="NCBI Taxonomy" id="9544"/>
    <lineage>
        <taxon>Eukaryota</taxon>
        <taxon>Metazoa</taxon>
        <taxon>Chordata</taxon>
        <taxon>Craniata</taxon>
        <taxon>Vertebrata</taxon>
        <taxon>Euteleostomi</taxon>
        <taxon>Mammalia</taxon>
        <taxon>Eutheria</taxon>
        <taxon>Euarchontoglires</taxon>
        <taxon>Primates</taxon>
        <taxon>Haplorrhini</taxon>
        <taxon>Catarrhini</taxon>
        <taxon>Cercopithecidae</taxon>
        <taxon>Cercopithecinae</taxon>
        <taxon>Macaca</taxon>
    </lineage>
</organism>